<evidence type="ECO:0000256" key="2">
    <source>
        <dbReference type="ARBA" id="ARBA00023002"/>
    </source>
</evidence>
<dbReference type="AlphaFoldDB" id="A0A9W4KEZ4"/>
<feature type="compositionally biased region" description="Polar residues" evidence="3">
    <location>
        <begin position="30"/>
        <end position="65"/>
    </location>
</feature>
<protein>
    <recommendedName>
        <fullName evidence="4">Enoyl reductase (ER) domain-containing protein</fullName>
    </recommendedName>
</protein>
<evidence type="ECO:0000259" key="4">
    <source>
        <dbReference type="SMART" id="SM00829"/>
    </source>
</evidence>
<dbReference type="InterPro" id="IPR047122">
    <property type="entry name" value="Trans-enoyl_RdTase-like"/>
</dbReference>
<feature type="domain" description="Enoyl reductase (ER)" evidence="4">
    <location>
        <begin position="103"/>
        <end position="462"/>
    </location>
</feature>
<feature type="region of interest" description="Disordered" evidence="3">
    <location>
        <begin position="1"/>
        <end position="65"/>
    </location>
</feature>
<evidence type="ECO:0000256" key="3">
    <source>
        <dbReference type="SAM" id="MobiDB-lite"/>
    </source>
</evidence>
<dbReference type="InterPro" id="IPR013154">
    <property type="entry name" value="ADH-like_N"/>
</dbReference>
<dbReference type="PANTHER" id="PTHR45348:SF2">
    <property type="entry name" value="ZINC-TYPE ALCOHOL DEHYDROGENASE-LIKE PROTEIN C2E1P3.01"/>
    <property type="match status" value="1"/>
</dbReference>
<evidence type="ECO:0000313" key="5">
    <source>
        <dbReference type="EMBL" id="CAG8898774.1"/>
    </source>
</evidence>
<dbReference type="SUPFAM" id="SSF51735">
    <property type="entry name" value="NAD(P)-binding Rossmann-fold domains"/>
    <property type="match status" value="1"/>
</dbReference>
<dbReference type="Proteomes" id="UP001154252">
    <property type="component" value="Unassembled WGS sequence"/>
</dbReference>
<dbReference type="CDD" id="cd08249">
    <property type="entry name" value="enoyl_reductase_like"/>
    <property type="match status" value="1"/>
</dbReference>
<dbReference type="InterPro" id="IPR011032">
    <property type="entry name" value="GroES-like_sf"/>
</dbReference>
<gene>
    <name evidence="5" type="ORF">PEGY_LOCUS5379</name>
</gene>
<accession>A0A9W4KEZ4</accession>
<dbReference type="Gene3D" id="3.90.180.10">
    <property type="entry name" value="Medium-chain alcohol dehydrogenases, catalytic domain"/>
    <property type="match status" value="1"/>
</dbReference>
<dbReference type="EMBL" id="CAJVRC010000863">
    <property type="protein sequence ID" value="CAG8898774.1"/>
    <property type="molecule type" value="Genomic_DNA"/>
</dbReference>
<evidence type="ECO:0000256" key="1">
    <source>
        <dbReference type="ARBA" id="ARBA00008072"/>
    </source>
</evidence>
<dbReference type="InterPro" id="IPR036291">
    <property type="entry name" value="NAD(P)-bd_dom_sf"/>
</dbReference>
<comment type="caution">
    <text evidence="5">The sequence shown here is derived from an EMBL/GenBank/DDBJ whole genome shotgun (WGS) entry which is preliminary data.</text>
</comment>
<reference evidence="5" key="1">
    <citation type="submission" date="2021-07" db="EMBL/GenBank/DDBJ databases">
        <authorList>
            <person name="Branca A.L. A."/>
        </authorList>
    </citation>
    <scope>NUCLEOTIDE SEQUENCE</scope>
</reference>
<feature type="compositionally biased region" description="Polar residues" evidence="3">
    <location>
        <begin position="1"/>
        <end position="13"/>
    </location>
</feature>
<dbReference type="SMART" id="SM00829">
    <property type="entry name" value="PKS_ER"/>
    <property type="match status" value="1"/>
</dbReference>
<evidence type="ECO:0000313" key="6">
    <source>
        <dbReference type="Proteomes" id="UP001154252"/>
    </source>
</evidence>
<sequence>MGSNQDVSSQGISNHDIPNHDIPNHDIPNQDVSNQDVSKQGVSNQDVSKQGASKQGASKQDVSMQDVNMKDVCMQEVTMKDVSKQDVYPSKQAPSNRAAWLTARSAPLMVGVAPFTPPSAHQIVVKNGAVAVNPVEWTKQLMGNIMFPWIKYPFVLGNDCAGEVVQVGDMVSRFKVGDRVLAHALSMDPTVNKSSEGAFQNYTVINDNMATVIPDWLAYEEACVVPLGLSTAATALFHEDYLFLNRPGVPLGTGPDWLPEVVLVWGGSTSVGCNAIQLAAAAGYEVISTCSPNNFQYVTNLGASAVFDYRDILTVHSIIELCEHKKVVGAIAIGNDSTEACMAVLAQTNSSKFVARANFPFPERIPTTTFQLLRTMAASMWSNLRIKIWSKRSGVKTKFISGTSAAHTEVGAMVYNQFLPGALATGVFVAAPKPRVVGKGLGRIQSAMDCHMRGVSAQKVVVSL</sequence>
<proteinExistence type="inferred from homology"/>
<keyword evidence="6" id="KW-1185">Reference proteome</keyword>
<name>A0A9W4KEZ4_9EURO</name>
<dbReference type="GO" id="GO:0016651">
    <property type="term" value="F:oxidoreductase activity, acting on NAD(P)H"/>
    <property type="evidence" value="ECO:0007669"/>
    <property type="project" value="InterPro"/>
</dbReference>
<organism evidence="5 6">
    <name type="scientific">Penicillium egyptiacum</name>
    <dbReference type="NCBI Taxonomy" id="1303716"/>
    <lineage>
        <taxon>Eukaryota</taxon>
        <taxon>Fungi</taxon>
        <taxon>Dikarya</taxon>
        <taxon>Ascomycota</taxon>
        <taxon>Pezizomycotina</taxon>
        <taxon>Eurotiomycetes</taxon>
        <taxon>Eurotiomycetidae</taxon>
        <taxon>Eurotiales</taxon>
        <taxon>Aspergillaceae</taxon>
        <taxon>Penicillium</taxon>
    </lineage>
</organism>
<dbReference type="Gene3D" id="3.40.50.720">
    <property type="entry name" value="NAD(P)-binding Rossmann-like Domain"/>
    <property type="match status" value="1"/>
</dbReference>
<keyword evidence="2" id="KW-0560">Oxidoreductase</keyword>
<dbReference type="InterPro" id="IPR020843">
    <property type="entry name" value="ER"/>
</dbReference>
<dbReference type="Pfam" id="PF08240">
    <property type="entry name" value="ADH_N"/>
    <property type="match status" value="1"/>
</dbReference>
<comment type="similarity">
    <text evidence="1">Belongs to the zinc-containing alcohol dehydrogenase family.</text>
</comment>
<dbReference type="OrthoDB" id="48317at2759"/>
<dbReference type="PANTHER" id="PTHR45348">
    <property type="entry name" value="HYPOTHETICAL OXIDOREDUCTASE (EUROFUNG)"/>
    <property type="match status" value="1"/>
</dbReference>
<dbReference type="SUPFAM" id="SSF50129">
    <property type="entry name" value="GroES-like"/>
    <property type="match status" value="1"/>
</dbReference>